<dbReference type="Proteomes" id="UP000219338">
    <property type="component" value="Unassembled WGS sequence"/>
</dbReference>
<evidence type="ECO:0000256" key="1">
    <source>
        <dbReference type="SAM" id="MobiDB-lite"/>
    </source>
</evidence>
<feature type="compositionally biased region" description="Low complexity" evidence="1">
    <location>
        <begin position="12"/>
        <end position="22"/>
    </location>
</feature>
<evidence type="ECO:0000313" key="3">
    <source>
        <dbReference type="Proteomes" id="UP000219338"/>
    </source>
</evidence>
<dbReference type="OMA" id="QMEWVPA"/>
<feature type="region of interest" description="Disordered" evidence="1">
    <location>
        <begin position="1"/>
        <end position="72"/>
    </location>
</feature>
<keyword evidence="3" id="KW-1185">Reference proteome</keyword>
<accession>A0A284RLP6</accession>
<gene>
    <name evidence="2" type="ORF">ARMOST_13025</name>
</gene>
<dbReference type="EMBL" id="FUEG01000011">
    <property type="protein sequence ID" value="SJL09644.1"/>
    <property type="molecule type" value="Genomic_DNA"/>
</dbReference>
<dbReference type="PANTHER" id="PTHR31649">
    <property type="entry name" value="AGAP009604-PA"/>
    <property type="match status" value="1"/>
</dbReference>
<organism evidence="2 3">
    <name type="scientific">Armillaria ostoyae</name>
    <name type="common">Armillaria root rot fungus</name>
    <dbReference type="NCBI Taxonomy" id="47428"/>
    <lineage>
        <taxon>Eukaryota</taxon>
        <taxon>Fungi</taxon>
        <taxon>Dikarya</taxon>
        <taxon>Basidiomycota</taxon>
        <taxon>Agaricomycotina</taxon>
        <taxon>Agaricomycetes</taxon>
        <taxon>Agaricomycetidae</taxon>
        <taxon>Agaricales</taxon>
        <taxon>Marasmiineae</taxon>
        <taxon>Physalacriaceae</taxon>
        <taxon>Armillaria</taxon>
    </lineage>
</organism>
<proteinExistence type="predicted"/>
<dbReference type="AlphaFoldDB" id="A0A284RLP6"/>
<dbReference type="InterPro" id="IPR006616">
    <property type="entry name" value="DM9_repeat"/>
</dbReference>
<dbReference type="PANTHER" id="PTHR31649:SF1">
    <property type="entry name" value="FARNESOIC ACID O-METHYL TRANSFERASE DOMAIN-CONTAINING PROTEIN"/>
    <property type="match status" value="1"/>
</dbReference>
<sequence length="235" mass="25509">MSPDHRRKSIDSSDSSSSSDSDSSYKKYGKVKKDKKDKKDKKSKKDKMEHIGAPGFPQMTPPMPQPHFDQQRAVAPIQQAPSSGFRIPLHSSSAFPQRDLAGPPPCQDLDGSPVYIGSAIFDKSVHPCKIGPHLHVPCSVAYGGGEVGHKGRYDLLPFTPDTMEFVRTSQGRVPAGRRPVEGGYEEDGTPLYHAVGMVNGIRVPGKTGAHLGGCNVSFGGGEHVVRDNYEILCWK</sequence>
<protein>
    <submittedName>
        <fullName evidence="2">Uncharacterized protein</fullName>
    </submittedName>
</protein>
<dbReference type="OrthoDB" id="2142040at2759"/>
<dbReference type="Pfam" id="PF11901">
    <property type="entry name" value="DM9"/>
    <property type="match status" value="1"/>
</dbReference>
<dbReference type="SMART" id="SM00696">
    <property type="entry name" value="DM9"/>
    <property type="match status" value="1"/>
</dbReference>
<reference evidence="3" key="1">
    <citation type="journal article" date="2017" name="Nat. Ecol. Evol.">
        <title>Genome expansion and lineage-specific genetic innovations in the forest pathogenic fungi Armillaria.</title>
        <authorList>
            <person name="Sipos G."/>
            <person name="Prasanna A.N."/>
            <person name="Walter M.C."/>
            <person name="O'Connor E."/>
            <person name="Balint B."/>
            <person name="Krizsan K."/>
            <person name="Kiss B."/>
            <person name="Hess J."/>
            <person name="Varga T."/>
            <person name="Slot J."/>
            <person name="Riley R."/>
            <person name="Boka B."/>
            <person name="Rigling D."/>
            <person name="Barry K."/>
            <person name="Lee J."/>
            <person name="Mihaltcheva S."/>
            <person name="LaButti K."/>
            <person name="Lipzen A."/>
            <person name="Waldron R."/>
            <person name="Moloney N.M."/>
            <person name="Sperisen C."/>
            <person name="Kredics L."/>
            <person name="Vagvoelgyi C."/>
            <person name="Patrignani A."/>
            <person name="Fitzpatrick D."/>
            <person name="Nagy I."/>
            <person name="Doyle S."/>
            <person name="Anderson J.B."/>
            <person name="Grigoriev I.V."/>
            <person name="Gueldener U."/>
            <person name="Muensterkoetter M."/>
            <person name="Nagy L.G."/>
        </authorList>
    </citation>
    <scope>NUCLEOTIDE SEQUENCE [LARGE SCALE GENOMIC DNA]</scope>
    <source>
        <strain evidence="3">C18/9</strain>
    </source>
</reference>
<evidence type="ECO:0000313" key="2">
    <source>
        <dbReference type="EMBL" id="SJL09644.1"/>
    </source>
</evidence>
<feature type="compositionally biased region" description="Basic residues" evidence="1">
    <location>
        <begin position="27"/>
        <end position="45"/>
    </location>
</feature>
<dbReference type="STRING" id="47428.A0A284RLP6"/>
<name>A0A284RLP6_ARMOS</name>